<dbReference type="Proteomes" id="UP000235145">
    <property type="component" value="Unassembled WGS sequence"/>
</dbReference>
<reference evidence="1 2" key="1">
    <citation type="journal article" date="2017" name="Nat. Commun.">
        <title>Genome assembly with in vitro proximity ligation data and whole-genome triplication in lettuce.</title>
        <authorList>
            <person name="Reyes-Chin-Wo S."/>
            <person name="Wang Z."/>
            <person name="Yang X."/>
            <person name="Kozik A."/>
            <person name="Arikit S."/>
            <person name="Song C."/>
            <person name="Xia L."/>
            <person name="Froenicke L."/>
            <person name="Lavelle D.O."/>
            <person name="Truco M.J."/>
            <person name="Xia R."/>
            <person name="Zhu S."/>
            <person name="Xu C."/>
            <person name="Xu H."/>
            <person name="Xu X."/>
            <person name="Cox K."/>
            <person name="Korf I."/>
            <person name="Meyers B.C."/>
            <person name="Michelmore R.W."/>
        </authorList>
    </citation>
    <scope>NUCLEOTIDE SEQUENCE [LARGE SCALE GENOMIC DNA]</scope>
    <source>
        <strain evidence="2">cv. Salinas</strain>
        <tissue evidence="1">Seedlings</tissue>
    </source>
</reference>
<dbReference type="AlphaFoldDB" id="A0A9R1UH81"/>
<gene>
    <name evidence="1" type="ORF">LSAT_V11C900474000</name>
</gene>
<accession>A0A9R1UH81</accession>
<name>A0A9R1UH81_LACSA</name>
<keyword evidence="2" id="KW-1185">Reference proteome</keyword>
<organism evidence="1 2">
    <name type="scientific">Lactuca sativa</name>
    <name type="common">Garden lettuce</name>
    <dbReference type="NCBI Taxonomy" id="4236"/>
    <lineage>
        <taxon>Eukaryota</taxon>
        <taxon>Viridiplantae</taxon>
        <taxon>Streptophyta</taxon>
        <taxon>Embryophyta</taxon>
        <taxon>Tracheophyta</taxon>
        <taxon>Spermatophyta</taxon>
        <taxon>Magnoliopsida</taxon>
        <taxon>eudicotyledons</taxon>
        <taxon>Gunneridae</taxon>
        <taxon>Pentapetalae</taxon>
        <taxon>asterids</taxon>
        <taxon>campanulids</taxon>
        <taxon>Asterales</taxon>
        <taxon>Asteraceae</taxon>
        <taxon>Cichorioideae</taxon>
        <taxon>Cichorieae</taxon>
        <taxon>Lactucinae</taxon>
        <taxon>Lactuca</taxon>
    </lineage>
</organism>
<evidence type="ECO:0000313" key="1">
    <source>
        <dbReference type="EMBL" id="KAJ0187312.1"/>
    </source>
</evidence>
<proteinExistence type="predicted"/>
<sequence>MSTMEKSQCLTNVSVMKPNVKLLYESSILHLHINASKVYKLDLEESMMLLYEALNIWPFSFINLRLYYSINLKYPSTLDSHIYTLTRYVDAKDQKNGTNNAKSDHGIA</sequence>
<comment type="caution">
    <text evidence="1">The sequence shown here is derived from an EMBL/GenBank/DDBJ whole genome shotgun (WGS) entry which is preliminary data.</text>
</comment>
<evidence type="ECO:0000313" key="2">
    <source>
        <dbReference type="Proteomes" id="UP000235145"/>
    </source>
</evidence>
<dbReference type="EMBL" id="NBSK02000009">
    <property type="protein sequence ID" value="KAJ0187312.1"/>
    <property type="molecule type" value="Genomic_DNA"/>
</dbReference>
<protein>
    <submittedName>
        <fullName evidence="1">Uncharacterized protein</fullName>
    </submittedName>
</protein>